<reference evidence="2 3" key="1">
    <citation type="submission" date="2020-04" db="EMBL/GenBank/DDBJ databases">
        <title>Draft genome of Leeia sp. IMCC25680.</title>
        <authorList>
            <person name="Song J."/>
            <person name="Cho J.-C."/>
        </authorList>
    </citation>
    <scope>NUCLEOTIDE SEQUENCE [LARGE SCALE GENOMIC DNA]</scope>
    <source>
        <strain evidence="2 3">IMCC25680</strain>
    </source>
</reference>
<proteinExistence type="predicted"/>
<evidence type="ECO:0000313" key="3">
    <source>
        <dbReference type="Proteomes" id="UP000587991"/>
    </source>
</evidence>
<evidence type="ECO:0000256" key="1">
    <source>
        <dbReference type="SAM" id="Phobius"/>
    </source>
</evidence>
<feature type="transmembrane region" description="Helical" evidence="1">
    <location>
        <begin position="264"/>
        <end position="283"/>
    </location>
</feature>
<gene>
    <name evidence="2" type="ORF">HF682_10400</name>
</gene>
<feature type="transmembrane region" description="Helical" evidence="1">
    <location>
        <begin position="39"/>
        <end position="60"/>
    </location>
</feature>
<protein>
    <submittedName>
        <fullName evidence="2">Uncharacterized protein</fullName>
    </submittedName>
</protein>
<comment type="caution">
    <text evidence="2">The sequence shown here is derived from an EMBL/GenBank/DDBJ whole genome shotgun (WGS) entry which is preliminary data.</text>
</comment>
<keyword evidence="1" id="KW-1133">Transmembrane helix</keyword>
<keyword evidence="1" id="KW-0472">Membrane</keyword>
<feature type="transmembrane region" description="Helical" evidence="1">
    <location>
        <begin position="232"/>
        <end position="252"/>
    </location>
</feature>
<accession>A0A847RWN4</accession>
<dbReference type="EMBL" id="JABAIM010000002">
    <property type="protein sequence ID" value="NLR75570.1"/>
    <property type="molecule type" value="Genomic_DNA"/>
</dbReference>
<sequence>MKRWWGWIILGLIGMLLTAFSSMLLTLPINMGGPMAMDLGSWLGWGLLLPSASCLLFGLLRPVQLDTRSVLLGIAALVLHGFSFYLMQPLLDAPAVGLLLWVLRRHPLQPLHVCLLLLASGVTLLPVALNFLDMPPITDGAFFYARYHDPMYLSQPAAYFAAPLVVLQLLWGHWLQARHQQGLTPTGAWASHLLLGSLLIGGYALFIQHGVYQTPIQRLSQPDGSTLLQPAAGPWPALLLSAGLMLIILLAFYWRRRSLWARNLLPFSLQALLLVVSTTWLYAATPEL</sequence>
<feature type="transmembrane region" description="Helical" evidence="1">
    <location>
        <begin position="193"/>
        <end position="212"/>
    </location>
</feature>
<evidence type="ECO:0000313" key="2">
    <source>
        <dbReference type="EMBL" id="NLR75570.1"/>
    </source>
</evidence>
<dbReference type="Proteomes" id="UP000587991">
    <property type="component" value="Unassembled WGS sequence"/>
</dbReference>
<dbReference type="RefSeq" id="WP_168877226.1">
    <property type="nucleotide sequence ID" value="NZ_JABAIM010000002.1"/>
</dbReference>
<feature type="transmembrane region" description="Helical" evidence="1">
    <location>
        <begin position="113"/>
        <end position="132"/>
    </location>
</feature>
<feature type="transmembrane region" description="Helical" evidence="1">
    <location>
        <begin position="6"/>
        <end position="27"/>
    </location>
</feature>
<dbReference type="AlphaFoldDB" id="A0A847RWN4"/>
<feature type="transmembrane region" description="Helical" evidence="1">
    <location>
        <begin position="152"/>
        <end position="172"/>
    </location>
</feature>
<organism evidence="2 3">
    <name type="scientific">Leeia aquatica</name>
    <dbReference type="NCBI Taxonomy" id="2725557"/>
    <lineage>
        <taxon>Bacteria</taxon>
        <taxon>Pseudomonadati</taxon>
        <taxon>Pseudomonadota</taxon>
        <taxon>Betaproteobacteria</taxon>
        <taxon>Neisseriales</taxon>
        <taxon>Leeiaceae</taxon>
        <taxon>Leeia</taxon>
    </lineage>
</organism>
<keyword evidence="3" id="KW-1185">Reference proteome</keyword>
<keyword evidence="1" id="KW-0812">Transmembrane</keyword>
<feature type="transmembrane region" description="Helical" evidence="1">
    <location>
        <begin position="72"/>
        <end position="101"/>
    </location>
</feature>
<name>A0A847RWN4_9NEIS</name>